<gene>
    <name evidence="2" type="ORF">QQX98_009714</name>
</gene>
<evidence type="ECO:0000313" key="2">
    <source>
        <dbReference type="EMBL" id="KAK7408123.1"/>
    </source>
</evidence>
<feature type="compositionally biased region" description="Low complexity" evidence="1">
    <location>
        <begin position="287"/>
        <end position="300"/>
    </location>
</feature>
<dbReference type="Proteomes" id="UP001498476">
    <property type="component" value="Unassembled WGS sequence"/>
</dbReference>
<evidence type="ECO:0000313" key="3">
    <source>
        <dbReference type="Proteomes" id="UP001498476"/>
    </source>
</evidence>
<feature type="compositionally biased region" description="Basic and acidic residues" evidence="1">
    <location>
        <begin position="268"/>
        <end position="284"/>
    </location>
</feature>
<dbReference type="EMBL" id="JAZAVJ010000198">
    <property type="protein sequence ID" value="KAK7408123.1"/>
    <property type="molecule type" value="Genomic_DNA"/>
</dbReference>
<name>A0ABR1GRH7_9HYPO</name>
<protein>
    <submittedName>
        <fullName evidence="2">Uncharacterized protein</fullName>
    </submittedName>
</protein>
<sequence>MCHANTETVCEGVPLEDLRNGNNDLNLDRCPSAKIAILRHLAKHQGNKRTCHEKRFNNLVKAINCHFPDSEYPSLVYPRVKRTITKIFNGLVDAGVVKSTRLADGGYTTTWPAYTHACLQDDWDGDASPPRALPVVNMGNPPEAFSRSGNHRAEGSQNSSFDVPESPAPNRPNYFVGEDNHFGCSLASSSMDHDHQNPSDTTSRAPSSLTPSFVRGQPSSPSLSAPAETISTPSFVPVMWQRNLSQHSSTPSRDDTGSYEASLYPSGRRQDDPLRGHTYEESHGIARPSHSSTSRLSSPTGDVLGQGNRLSSVPKLQVPLLERGDEAGSGNSIEAWRRDVDSTLDALVPGSRGASEFDRQERYYRSAVSDLAEFQHAVEIEQYAVERNRLTTALAAVTNMGVRSTRRRRQDLAWLIGGLSNPLPLTASWRQLVDQEDKVSRGRVALLAKSLDDDAEKIPAIAEMTEVLGKNYR</sequence>
<feature type="region of interest" description="Disordered" evidence="1">
    <location>
        <begin position="129"/>
        <end position="229"/>
    </location>
</feature>
<feature type="region of interest" description="Disordered" evidence="1">
    <location>
        <begin position="244"/>
        <end position="311"/>
    </location>
</feature>
<evidence type="ECO:0000256" key="1">
    <source>
        <dbReference type="SAM" id="MobiDB-lite"/>
    </source>
</evidence>
<keyword evidence="3" id="KW-1185">Reference proteome</keyword>
<reference evidence="2 3" key="1">
    <citation type="journal article" date="2025" name="Microbiol. Resour. Announc.">
        <title>Draft genome sequences for Neonectria magnoliae and Neonectria punicea, canker pathogens of Liriodendron tulipifera and Acer saccharum in West Virginia.</title>
        <authorList>
            <person name="Petronek H.M."/>
            <person name="Kasson M.T."/>
            <person name="Metheny A.M."/>
            <person name="Stauder C.M."/>
            <person name="Lovett B."/>
            <person name="Lynch S.C."/>
            <person name="Garnas J.R."/>
            <person name="Kasson L.R."/>
            <person name="Stajich J.E."/>
        </authorList>
    </citation>
    <scope>NUCLEOTIDE SEQUENCE [LARGE SCALE GENOMIC DNA]</scope>
    <source>
        <strain evidence="2 3">NRRL 64653</strain>
    </source>
</reference>
<comment type="caution">
    <text evidence="2">The sequence shown here is derived from an EMBL/GenBank/DDBJ whole genome shotgun (WGS) entry which is preliminary data.</text>
</comment>
<feature type="compositionally biased region" description="Polar residues" evidence="1">
    <location>
        <begin position="198"/>
        <end position="229"/>
    </location>
</feature>
<accession>A0ABR1GRH7</accession>
<organism evidence="2 3">
    <name type="scientific">Neonectria punicea</name>
    <dbReference type="NCBI Taxonomy" id="979145"/>
    <lineage>
        <taxon>Eukaryota</taxon>
        <taxon>Fungi</taxon>
        <taxon>Dikarya</taxon>
        <taxon>Ascomycota</taxon>
        <taxon>Pezizomycotina</taxon>
        <taxon>Sordariomycetes</taxon>
        <taxon>Hypocreomycetidae</taxon>
        <taxon>Hypocreales</taxon>
        <taxon>Nectriaceae</taxon>
        <taxon>Neonectria</taxon>
    </lineage>
</organism>
<proteinExistence type="predicted"/>